<protein>
    <submittedName>
        <fullName evidence="2">Uncharacterized protein</fullName>
    </submittedName>
</protein>
<evidence type="ECO:0000256" key="1">
    <source>
        <dbReference type="SAM" id="MobiDB-lite"/>
    </source>
</evidence>
<keyword evidence="3" id="KW-1185">Reference proteome</keyword>
<proteinExistence type="predicted"/>
<organism evidence="2 3">
    <name type="scientific">Streptomyces halobius</name>
    <dbReference type="NCBI Taxonomy" id="2879846"/>
    <lineage>
        <taxon>Bacteria</taxon>
        <taxon>Bacillati</taxon>
        <taxon>Actinomycetota</taxon>
        <taxon>Actinomycetes</taxon>
        <taxon>Kitasatosporales</taxon>
        <taxon>Streptomycetaceae</taxon>
        <taxon>Streptomyces</taxon>
    </lineage>
</organism>
<accession>A0ABY4LYQ4</accession>
<dbReference type="RefSeq" id="WP_248861376.1">
    <property type="nucleotide sequence ID" value="NZ_CP086322.1"/>
</dbReference>
<gene>
    <name evidence="2" type="ORF">K9S39_00820</name>
</gene>
<evidence type="ECO:0000313" key="2">
    <source>
        <dbReference type="EMBL" id="UQA90635.1"/>
    </source>
</evidence>
<reference evidence="2" key="1">
    <citation type="submission" date="2021-10" db="EMBL/GenBank/DDBJ databases">
        <title>Streptomyces nigrumlapis sp.nov.,an antimicrobial producing actinobacterium isolated from Black Gobi rocks.</title>
        <authorList>
            <person name="Wen Y."/>
            <person name="Zhang W."/>
            <person name="Liu X.G."/>
        </authorList>
    </citation>
    <scope>NUCLEOTIDE SEQUENCE</scope>
    <source>
        <strain evidence="2">ST13-2-2</strain>
    </source>
</reference>
<feature type="region of interest" description="Disordered" evidence="1">
    <location>
        <begin position="78"/>
        <end position="121"/>
    </location>
</feature>
<dbReference type="EMBL" id="CP086322">
    <property type="protein sequence ID" value="UQA90635.1"/>
    <property type="molecule type" value="Genomic_DNA"/>
</dbReference>
<evidence type="ECO:0000313" key="3">
    <source>
        <dbReference type="Proteomes" id="UP000830115"/>
    </source>
</evidence>
<sequence>MITLRFHFEATESGTDLLLRREATHPVVFTVPSEGRRAVLSVIGEVTKPGPGGSAREPHIWTWQLGTLAEKASKEIEGSGRVRADYSGPLKASATEKTSTRTRIGQVRCPLDVGASPAPPG</sequence>
<name>A0ABY4LYQ4_9ACTN</name>
<dbReference type="Proteomes" id="UP000830115">
    <property type="component" value="Chromosome"/>
</dbReference>